<proteinExistence type="predicted"/>
<reference evidence="1" key="1">
    <citation type="submission" date="2021-01" db="EMBL/GenBank/DDBJ databases">
        <authorList>
            <consortium name="Genoscope - CEA"/>
            <person name="William W."/>
        </authorList>
    </citation>
    <scope>NUCLEOTIDE SEQUENCE</scope>
</reference>
<keyword evidence="2" id="KW-1185">Reference proteome</keyword>
<comment type="caution">
    <text evidence="1">The sequence shown here is derived from an EMBL/GenBank/DDBJ whole genome shotgun (WGS) entry which is preliminary data.</text>
</comment>
<organism evidence="1 2">
    <name type="scientific">Paramecium sonneborni</name>
    <dbReference type="NCBI Taxonomy" id="65129"/>
    <lineage>
        <taxon>Eukaryota</taxon>
        <taxon>Sar</taxon>
        <taxon>Alveolata</taxon>
        <taxon>Ciliophora</taxon>
        <taxon>Intramacronucleata</taxon>
        <taxon>Oligohymenophorea</taxon>
        <taxon>Peniculida</taxon>
        <taxon>Parameciidae</taxon>
        <taxon>Paramecium</taxon>
    </lineage>
</organism>
<dbReference type="AlphaFoldDB" id="A0A8S1R9X2"/>
<gene>
    <name evidence="1" type="ORF">PSON_ATCC_30995.1.T1460116</name>
</gene>
<evidence type="ECO:0000313" key="2">
    <source>
        <dbReference type="Proteomes" id="UP000692954"/>
    </source>
</evidence>
<evidence type="ECO:0000313" key="1">
    <source>
        <dbReference type="EMBL" id="CAD8123690.1"/>
    </source>
</evidence>
<dbReference type="EMBL" id="CAJJDN010000146">
    <property type="protein sequence ID" value="CAD8123690.1"/>
    <property type="molecule type" value="Genomic_DNA"/>
</dbReference>
<protein>
    <submittedName>
        <fullName evidence="1">Uncharacterized protein</fullName>
    </submittedName>
</protein>
<accession>A0A8S1R9X2</accession>
<name>A0A8S1R9X2_9CILI</name>
<sequence>MNKSRHSSMHKIFGPPQIVMFDGEESKFQKRIFRGFMFCIIKSIQQIKQNFVGNNLQFIR</sequence>
<dbReference type="Proteomes" id="UP000692954">
    <property type="component" value="Unassembled WGS sequence"/>
</dbReference>